<evidence type="ECO:0000313" key="3">
    <source>
        <dbReference type="Proteomes" id="UP000288873"/>
    </source>
</evidence>
<accession>A0A386QUK4</accession>
<evidence type="ECO:0000313" key="2">
    <source>
        <dbReference type="EMBL" id="AYE53921.1"/>
    </source>
</evidence>
<dbReference type="InterPro" id="IPR032441">
    <property type="entry name" value="SP24"/>
</dbReference>
<dbReference type="RefSeq" id="YP_009551528.1">
    <property type="nucleotide sequence ID" value="NC_040403.1"/>
</dbReference>
<dbReference type="Pfam" id="PF16504">
    <property type="entry name" value="SP24"/>
    <property type="match status" value="1"/>
</dbReference>
<keyword evidence="1" id="KW-1133">Transmembrane helix</keyword>
<name>A0A386QUK4_9VIRU</name>
<feature type="transmembrane region" description="Helical" evidence="1">
    <location>
        <begin position="56"/>
        <end position="73"/>
    </location>
</feature>
<keyword evidence="3" id="KW-1185">Reference proteome</keyword>
<keyword evidence="1" id="KW-0472">Membrane</keyword>
<feature type="transmembrane region" description="Helical" evidence="1">
    <location>
        <begin position="93"/>
        <end position="111"/>
    </location>
</feature>
<sequence length="195" mass="22250">MIIENYLVCFIIVMASERAKSYAKMYAKNNPVRVERDKDFFGEFEFIFRNRILKNTPFIFSLLVVVFVISTHMDDLDNGPLGHLFATHKDNKLVVWILMNLDKFFGLLTFIPASICAPRSQRSLILIASAVCVIVLPDLHIWTYAIASSSMVLFINMKSSEHKVIVLAVSAFLLYNSYSTNKRTPAPMPIYEDSV</sequence>
<reference evidence="2 3" key="1">
    <citation type="journal article" date="2018" name="Front. Microbiol.">
        <title>Discovery of Plant Viruses From Tea Plant (Camellia sinensis (L.) O. Kuntze) by Metagenomic Sequencing.</title>
        <authorList>
            <person name="Hao X."/>
            <person name="Zhang W."/>
            <person name="Zhao F."/>
            <person name="Liu Y."/>
            <person name="Qian W."/>
            <person name="Wang Y."/>
            <person name="Wang L."/>
            <person name="Zeng J."/>
            <person name="Yang Y."/>
            <person name="Wang X."/>
        </authorList>
    </citation>
    <scope>NUCLEOTIDE SEQUENCE [LARGE SCALE GENOMIC DNA]</scope>
</reference>
<organism evidence="2 3">
    <name type="scientific">Tea plant necrotic ring blotch virus</name>
    <dbReference type="NCBI Taxonomy" id="2419939"/>
    <lineage>
        <taxon>Viruses</taxon>
        <taxon>Riboviria</taxon>
        <taxon>Orthornavirae</taxon>
        <taxon>Kitrinoviricota</taxon>
        <taxon>Alsuviricetes</taxon>
        <taxon>Martellivirales</taxon>
        <taxon>Kitaviridae</taxon>
        <taxon>Blunervirus</taxon>
        <taxon>Blunervirus camelliae</taxon>
    </lineage>
</organism>
<feature type="transmembrane region" description="Helical" evidence="1">
    <location>
        <begin position="123"/>
        <end position="142"/>
    </location>
</feature>
<feature type="transmembrane region" description="Helical" evidence="1">
    <location>
        <begin position="162"/>
        <end position="178"/>
    </location>
</feature>
<dbReference type="GeneID" id="41704026"/>
<evidence type="ECO:0000256" key="1">
    <source>
        <dbReference type="SAM" id="Phobius"/>
    </source>
</evidence>
<dbReference type="Proteomes" id="UP000288873">
    <property type="component" value="Genome"/>
</dbReference>
<dbReference type="KEGG" id="vg:41704026"/>
<proteinExistence type="predicted"/>
<keyword evidence="1" id="KW-0812">Transmembrane</keyword>
<dbReference type="EMBL" id="MG781154">
    <property type="protein sequence ID" value="AYE53921.1"/>
    <property type="molecule type" value="Genomic_RNA"/>
</dbReference>
<protein>
    <submittedName>
        <fullName evidence="2">p24</fullName>
    </submittedName>
</protein>